<dbReference type="Proteomes" id="UP000515917">
    <property type="component" value="Chromosome"/>
</dbReference>
<dbReference type="InterPro" id="IPR011006">
    <property type="entry name" value="CheY-like_superfamily"/>
</dbReference>
<evidence type="ECO:0000256" key="1">
    <source>
        <dbReference type="ARBA" id="ARBA00022553"/>
    </source>
</evidence>
<feature type="domain" description="Response regulatory" evidence="3">
    <location>
        <begin position="8"/>
        <end position="123"/>
    </location>
</feature>
<dbReference type="PROSITE" id="PS50110">
    <property type="entry name" value="RESPONSE_REGULATORY"/>
    <property type="match status" value="1"/>
</dbReference>
<keyword evidence="1 2" id="KW-0597">Phosphoprotein</keyword>
<dbReference type="Pfam" id="PF00072">
    <property type="entry name" value="Response_reg"/>
    <property type="match status" value="1"/>
</dbReference>
<dbReference type="InterPro" id="IPR001789">
    <property type="entry name" value="Sig_transdc_resp-reg_receiver"/>
</dbReference>
<reference evidence="4 5" key="1">
    <citation type="submission" date="2018-01" db="EMBL/GenBank/DDBJ databases">
        <title>Genome sequence of Iodobacter sp. strain PCH194 isolated from Indian Trans-Himalaya.</title>
        <authorList>
            <person name="Kumar V."/>
            <person name="Thakur V."/>
            <person name="Kumar S."/>
            <person name="Singh D."/>
        </authorList>
    </citation>
    <scope>NUCLEOTIDE SEQUENCE [LARGE SCALE GENOMIC DNA]</scope>
    <source>
        <strain evidence="4 5">PCH194</strain>
    </source>
</reference>
<gene>
    <name evidence="4" type="ORF">C1H71_12220</name>
</gene>
<dbReference type="RefSeq" id="WP_130106759.1">
    <property type="nucleotide sequence ID" value="NZ_CP025781.1"/>
</dbReference>
<dbReference type="KEGG" id="ifl:C1H71_12220"/>
<feature type="modified residue" description="4-aspartylphosphate" evidence="2">
    <location>
        <position position="56"/>
    </location>
</feature>
<dbReference type="CDD" id="cd17574">
    <property type="entry name" value="REC_OmpR"/>
    <property type="match status" value="1"/>
</dbReference>
<name>A0A7G3GAJ2_9NEIS</name>
<evidence type="ECO:0000313" key="4">
    <source>
        <dbReference type="EMBL" id="QBC44219.1"/>
    </source>
</evidence>
<proteinExistence type="predicted"/>
<dbReference type="PANTHER" id="PTHR43547:SF2">
    <property type="entry name" value="HYBRID SIGNAL TRANSDUCTION HISTIDINE KINASE C"/>
    <property type="match status" value="1"/>
</dbReference>
<protein>
    <recommendedName>
        <fullName evidence="3">Response regulatory domain-containing protein</fullName>
    </recommendedName>
</protein>
<dbReference type="AlphaFoldDB" id="A0A7G3GAJ2"/>
<dbReference type="SMART" id="SM00448">
    <property type="entry name" value="REC"/>
    <property type="match status" value="1"/>
</dbReference>
<dbReference type="Gene3D" id="3.40.50.2300">
    <property type="match status" value="1"/>
</dbReference>
<organism evidence="4 5">
    <name type="scientific">Iodobacter fluviatilis</name>
    <dbReference type="NCBI Taxonomy" id="537"/>
    <lineage>
        <taxon>Bacteria</taxon>
        <taxon>Pseudomonadati</taxon>
        <taxon>Pseudomonadota</taxon>
        <taxon>Betaproteobacteria</taxon>
        <taxon>Neisseriales</taxon>
        <taxon>Chitinibacteraceae</taxon>
        <taxon>Iodobacter</taxon>
    </lineage>
</organism>
<dbReference type="PANTHER" id="PTHR43547">
    <property type="entry name" value="TWO-COMPONENT HISTIDINE KINASE"/>
    <property type="match status" value="1"/>
</dbReference>
<sequence length="379" mass="42106">MNDHDKPLVLIVDDDLFMLDFIFDALSETCNVITAENGKTALLLAQQQHPKLVLADVKMPEMDGYELCRQIKDDFDISDTPVLFLSALDGIEDRLQGFDVGGEDFVLKPANPRVLQAKVAHVLQLIEERQQLKSQAQYATNTAMLAMVSMSETGLLIEGLKYFNNCSAPLDLAKALINALALFEVESVVELILPNDESLAVNARGPASALEVSIMHHMSSMDRITQFKSRMSITYPHSRAFISNMPVHDPDRCGRLRDNLAILVEFTEYRLEALNIMLQAKQRDITIAATVKSLTMALSNIDEKQRNGRASAAIILNSVTARIEASLVGLQLTERQETSFIDIVRYGLEDVSNTLHADADFQDQLSQAIKALQNTITKT</sequence>
<dbReference type="SUPFAM" id="SSF52172">
    <property type="entry name" value="CheY-like"/>
    <property type="match status" value="1"/>
</dbReference>
<evidence type="ECO:0000256" key="2">
    <source>
        <dbReference type="PROSITE-ProRule" id="PRU00169"/>
    </source>
</evidence>
<keyword evidence="5" id="KW-1185">Reference proteome</keyword>
<evidence type="ECO:0000259" key="3">
    <source>
        <dbReference type="PROSITE" id="PS50110"/>
    </source>
</evidence>
<evidence type="ECO:0000313" key="5">
    <source>
        <dbReference type="Proteomes" id="UP000515917"/>
    </source>
</evidence>
<dbReference type="GO" id="GO:0000155">
    <property type="term" value="F:phosphorelay sensor kinase activity"/>
    <property type="evidence" value="ECO:0007669"/>
    <property type="project" value="TreeGrafter"/>
</dbReference>
<accession>A0A7G3GAJ2</accession>
<dbReference type="EMBL" id="CP025781">
    <property type="protein sequence ID" value="QBC44219.1"/>
    <property type="molecule type" value="Genomic_DNA"/>
</dbReference>